<name>A0A2M8W545_9RHOB</name>
<organism evidence="1 2">
    <name type="scientific">Yoonia maricola</name>
    <dbReference type="NCBI Taxonomy" id="420999"/>
    <lineage>
        <taxon>Bacteria</taxon>
        <taxon>Pseudomonadati</taxon>
        <taxon>Pseudomonadota</taxon>
        <taxon>Alphaproteobacteria</taxon>
        <taxon>Rhodobacterales</taxon>
        <taxon>Paracoccaceae</taxon>
        <taxon>Yoonia</taxon>
    </lineage>
</organism>
<accession>A0A2M8W545</accession>
<evidence type="ECO:0000313" key="1">
    <source>
        <dbReference type="EMBL" id="PJI86026.1"/>
    </source>
</evidence>
<keyword evidence="2" id="KW-1185">Reference proteome</keyword>
<dbReference type="Proteomes" id="UP000228531">
    <property type="component" value="Unassembled WGS sequence"/>
</dbReference>
<comment type="caution">
    <text evidence="1">The sequence shown here is derived from an EMBL/GenBank/DDBJ whole genome shotgun (WGS) entry which is preliminary data.</text>
</comment>
<proteinExistence type="predicted"/>
<dbReference type="EMBL" id="PGTY01000002">
    <property type="protein sequence ID" value="PJI86026.1"/>
    <property type="molecule type" value="Genomic_DNA"/>
</dbReference>
<evidence type="ECO:0008006" key="3">
    <source>
        <dbReference type="Google" id="ProtNLM"/>
    </source>
</evidence>
<dbReference type="RefSeq" id="WP_211095373.1">
    <property type="nucleotide sequence ID" value="NZ_PGTY01000002.1"/>
</dbReference>
<evidence type="ECO:0000313" key="2">
    <source>
        <dbReference type="Proteomes" id="UP000228531"/>
    </source>
</evidence>
<gene>
    <name evidence="1" type="ORF">BC777_2383</name>
</gene>
<protein>
    <recommendedName>
        <fullName evidence="3">N-(5'-phosphoribosyl)anthranilate isomerase</fullName>
    </recommendedName>
</protein>
<reference evidence="1 2" key="1">
    <citation type="submission" date="2017-11" db="EMBL/GenBank/DDBJ databases">
        <title>Genomic Encyclopedia of Archaeal and Bacterial Type Strains, Phase II (KMG-II): From Individual Species to Whole Genera.</title>
        <authorList>
            <person name="Goeker M."/>
        </authorList>
    </citation>
    <scope>NUCLEOTIDE SEQUENCE [LARGE SCALE GENOMIC DNA]</scope>
    <source>
        <strain evidence="1 2">DSM 29128</strain>
    </source>
</reference>
<dbReference type="AlphaFoldDB" id="A0A2M8W545"/>
<sequence length="81" mass="8954">MQIVHAATVRHPNANPSWCARIFDAKAARTGGIVRRAVRDVEREIGRPAFVSEVSRRGFHLVECGGQFIIICNAGEMIVHT</sequence>